<dbReference type="AlphaFoldDB" id="A0A9D2KJN6"/>
<dbReference type="Pfam" id="PF04453">
    <property type="entry name" value="LptD"/>
    <property type="match status" value="1"/>
</dbReference>
<sequence>MPVSLSSLCRAPRPLVRLLCLWGCLFGGVGPLASVPAAAAAVDAAAPPVVENVATEPGSVETQGELPWRITADKMVSLNDGVIVEASGNVVLERGDDTLQADFARYFTTTDWVFVRGNVIVRMGRDELKAGEAEFDLNSGTGWLKNGTVFMAGPHIYFAGENVIKHWGDRYTFENAKVTACDGPVPAWSVAAQEAVVEIDGYATLSHSTFQVMDKGVIYAPYMVLPAKTTRQSGLLKPDYGYSSLHGAYATIPWFWAIDKSRDLTMYATWLERTGLMPAVEYRSHATDRDKTWLALDFLIDSTAIHEDYQDPVDASDGKIRTNKNRYWLRGMSQGQIGHSPWYYKYDLDYVSDQNFLREFQQRLTGFDATRASLADFFGRDLQELDKNRVTEGYVYRDWERFRLSFGARYEEDPSLGHGNASHDTDTLVQQIPGLNAYLYKGQMLPGLPLEVEAELNSAYMYRAKGTHGLRTELYPRVSLPLDIKYATLLATGGLRQTFYSNGPIKGGRLPNDQLPRWERGGGERRTIPDFDLTAFTQASRVWNLSHDVPLQATPDNAGRSRWAAVRHMLQPRLQYSWIPNVDQTHNPYYLEEDRLLPTNRMTFTLDNIFTVRRETVVADPAPEGQKPASATLTPSYFDVARLRLGTGYDLGEAGRKRHLELYSRRPMLDLMADMSVAPAPWIGFSGKVYISPYTGDVTRSDQTVTLSNARWGSWSVGHSSRNWQYDYARKVQRDSLWDIQFENSLSLLTNTVNLHLFPRWNVGYYSSTNLRDGETYERRVSLMYSHQCFNLVGQYVDKGRERSYRFSIELLGIND</sequence>
<dbReference type="EMBL" id="DXAN01000004">
    <property type="protein sequence ID" value="HJA08054.1"/>
    <property type="molecule type" value="Genomic_DNA"/>
</dbReference>
<evidence type="ECO:0000313" key="3">
    <source>
        <dbReference type="Proteomes" id="UP000824225"/>
    </source>
</evidence>
<reference evidence="2" key="2">
    <citation type="submission" date="2021-04" db="EMBL/GenBank/DDBJ databases">
        <authorList>
            <person name="Gilroy R."/>
        </authorList>
    </citation>
    <scope>NUCLEOTIDE SEQUENCE</scope>
    <source>
        <strain evidence="2">CHK186-16707</strain>
    </source>
</reference>
<protein>
    <submittedName>
        <fullName evidence="2">LPS assembly protein LptD</fullName>
    </submittedName>
</protein>
<dbReference type="GO" id="GO:0015920">
    <property type="term" value="P:lipopolysaccharide transport"/>
    <property type="evidence" value="ECO:0007669"/>
    <property type="project" value="InterPro"/>
</dbReference>
<dbReference type="InterPro" id="IPR007543">
    <property type="entry name" value="LptD_C"/>
</dbReference>
<accession>A0A9D2KJN6</accession>
<dbReference type="GO" id="GO:0009279">
    <property type="term" value="C:cell outer membrane"/>
    <property type="evidence" value="ECO:0007669"/>
    <property type="project" value="InterPro"/>
</dbReference>
<evidence type="ECO:0000259" key="1">
    <source>
        <dbReference type="Pfam" id="PF04453"/>
    </source>
</evidence>
<comment type="caution">
    <text evidence="2">The sequence shown here is derived from an EMBL/GenBank/DDBJ whole genome shotgun (WGS) entry which is preliminary data.</text>
</comment>
<reference evidence="2" key="1">
    <citation type="journal article" date="2021" name="PeerJ">
        <title>Extensive microbial diversity within the chicken gut microbiome revealed by metagenomics and culture.</title>
        <authorList>
            <person name="Gilroy R."/>
            <person name="Ravi A."/>
            <person name="Getino M."/>
            <person name="Pursley I."/>
            <person name="Horton D.L."/>
            <person name="Alikhan N.F."/>
            <person name="Baker D."/>
            <person name="Gharbi K."/>
            <person name="Hall N."/>
            <person name="Watson M."/>
            <person name="Adriaenssens E.M."/>
            <person name="Foster-Nyarko E."/>
            <person name="Jarju S."/>
            <person name="Secka A."/>
            <person name="Antonio M."/>
            <person name="Oren A."/>
            <person name="Chaudhuri R.R."/>
            <person name="La Ragione R."/>
            <person name="Hildebrand F."/>
            <person name="Pallen M.J."/>
        </authorList>
    </citation>
    <scope>NUCLEOTIDE SEQUENCE</scope>
    <source>
        <strain evidence="2">CHK186-16707</strain>
    </source>
</reference>
<organism evidence="2 3">
    <name type="scientific">Candidatus Mailhella merdigallinarum</name>
    <dbReference type="NCBI Taxonomy" id="2838658"/>
    <lineage>
        <taxon>Bacteria</taxon>
        <taxon>Pseudomonadati</taxon>
        <taxon>Thermodesulfobacteriota</taxon>
        <taxon>Desulfovibrionia</taxon>
        <taxon>Desulfovibrionales</taxon>
        <taxon>Desulfovibrionaceae</taxon>
        <taxon>Mailhella</taxon>
    </lineage>
</organism>
<proteinExistence type="inferred from homology"/>
<dbReference type="GO" id="GO:1990351">
    <property type="term" value="C:transporter complex"/>
    <property type="evidence" value="ECO:0007669"/>
    <property type="project" value="TreeGrafter"/>
</dbReference>
<gene>
    <name evidence="2" type="primary">lptD</name>
    <name evidence="2" type="ORF">H9962_02515</name>
</gene>
<name>A0A9D2KJN6_9BACT</name>
<dbReference type="GO" id="GO:0043165">
    <property type="term" value="P:Gram-negative-bacterium-type cell outer membrane assembly"/>
    <property type="evidence" value="ECO:0007669"/>
    <property type="project" value="InterPro"/>
</dbReference>
<feature type="domain" description="LptD C-terminal" evidence="1">
    <location>
        <begin position="324"/>
        <end position="733"/>
    </location>
</feature>
<dbReference type="InterPro" id="IPR020889">
    <property type="entry name" value="LipoPS_assembly_LptD"/>
</dbReference>
<dbReference type="HAMAP" id="MF_01411">
    <property type="entry name" value="LPS_assembly_LptD"/>
    <property type="match status" value="1"/>
</dbReference>
<evidence type="ECO:0000313" key="2">
    <source>
        <dbReference type="EMBL" id="HJA08054.1"/>
    </source>
</evidence>
<dbReference type="Proteomes" id="UP000824225">
    <property type="component" value="Unassembled WGS sequence"/>
</dbReference>
<dbReference type="PANTHER" id="PTHR30189">
    <property type="entry name" value="LPS-ASSEMBLY PROTEIN"/>
    <property type="match status" value="1"/>
</dbReference>
<dbReference type="PANTHER" id="PTHR30189:SF1">
    <property type="entry name" value="LPS-ASSEMBLY PROTEIN LPTD"/>
    <property type="match status" value="1"/>
</dbReference>
<dbReference type="InterPro" id="IPR050218">
    <property type="entry name" value="LptD"/>
</dbReference>